<reference evidence="3" key="1">
    <citation type="journal article" date="2019" name="Int. J. Syst. Evol. Microbiol.">
        <title>The Global Catalogue of Microorganisms (GCM) 10K type strain sequencing project: providing services to taxonomists for standard genome sequencing and annotation.</title>
        <authorList>
            <consortium name="The Broad Institute Genomics Platform"/>
            <consortium name="The Broad Institute Genome Sequencing Center for Infectious Disease"/>
            <person name="Wu L."/>
            <person name="Ma J."/>
        </authorList>
    </citation>
    <scope>NUCLEOTIDE SEQUENCE [LARGE SCALE GENOMIC DNA]</scope>
    <source>
        <strain evidence="3">CGMCC 1.15905</strain>
    </source>
</reference>
<keyword evidence="3" id="KW-1185">Reference proteome</keyword>
<evidence type="ECO:0000313" key="2">
    <source>
        <dbReference type="EMBL" id="GGA76669.1"/>
    </source>
</evidence>
<gene>
    <name evidence="2" type="ORF">GCM10011521_13640</name>
</gene>
<sequence length="265" mass="28408">MASRPSRRTAGTPLPDSGIETLLHGACVRAGAGAAMQVVLDRLPLLRPLLPSGLRFVGSRESAQATQRAVVEEIYRRYRLKPAAWEVEGVLAVAQTQAVLSPLATRESLRGLLRGWLPDALSAPLMRYTPLEPLVTATVHAVAETWAAGRYADSVCRLRKAGADWLPKPLASALNMAPSTLKSWSAEALSLAMPPLKLATTLGRQLTGLALPRTAVSAGTRKPASKKAPAKKRAPSKTPAKPQKTTKSARQPRSTQTPSRRKPQE</sequence>
<protein>
    <submittedName>
        <fullName evidence="2">Uncharacterized protein</fullName>
    </submittedName>
</protein>
<feature type="compositionally biased region" description="Polar residues" evidence="1">
    <location>
        <begin position="243"/>
        <end position="258"/>
    </location>
</feature>
<comment type="caution">
    <text evidence="2">The sequence shown here is derived from an EMBL/GenBank/DDBJ whole genome shotgun (WGS) entry which is preliminary data.</text>
</comment>
<dbReference type="EMBL" id="BMKC01000001">
    <property type="protein sequence ID" value="GGA76669.1"/>
    <property type="molecule type" value="Genomic_DNA"/>
</dbReference>
<name>A0ABQ1HGI8_9GAMM</name>
<organism evidence="2 3">
    <name type="scientific">Arenimonas soli</name>
    <dbReference type="NCBI Taxonomy" id="2269504"/>
    <lineage>
        <taxon>Bacteria</taxon>
        <taxon>Pseudomonadati</taxon>
        <taxon>Pseudomonadota</taxon>
        <taxon>Gammaproteobacteria</taxon>
        <taxon>Lysobacterales</taxon>
        <taxon>Lysobacteraceae</taxon>
        <taxon>Arenimonas</taxon>
    </lineage>
</organism>
<dbReference type="RefSeq" id="WP_188662471.1">
    <property type="nucleotide sequence ID" value="NZ_BMKC01000001.1"/>
</dbReference>
<feature type="region of interest" description="Disordered" evidence="1">
    <location>
        <begin position="213"/>
        <end position="265"/>
    </location>
</feature>
<feature type="compositionally biased region" description="Basic residues" evidence="1">
    <location>
        <begin position="223"/>
        <end position="235"/>
    </location>
</feature>
<dbReference type="Proteomes" id="UP000623419">
    <property type="component" value="Unassembled WGS sequence"/>
</dbReference>
<evidence type="ECO:0000313" key="3">
    <source>
        <dbReference type="Proteomes" id="UP000623419"/>
    </source>
</evidence>
<evidence type="ECO:0000256" key="1">
    <source>
        <dbReference type="SAM" id="MobiDB-lite"/>
    </source>
</evidence>
<proteinExistence type="predicted"/>
<accession>A0ABQ1HGI8</accession>